<feature type="non-terminal residue" evidence="2">
    <location>
        <position position="316"/>
    </location>
</feature>
<evidence type="ECO:0000313" key="3">
    <source>
        <dbReference type="Proteomes" id="UP000237438"/>
    </source>
</evidence>
<evidence type="ECO:0000256" key="1">
    <source>
        <dbReference type="SAM" id="MobiDB-lite"/>
    </source>
</evidence>
<comment type="caution">
    <text evidence="2">The sequence shown here is derived from an EMBL/GenBank/DDBJ whole genome shotgun (WGS) entry which is preliminary data.</text>
</comment>
<evidence type="ECO:0000313" key="2">
    <source>
        <dbReference type="EMBL" id="POS82772.1"/>
    </source>
</evidence>
<name>A0A2S4PL62_9PEZI</name>
<dbReference type="EMBL" id="PEDP01002271">
    <property type="protein sequence ID" value="POS82772.1"/>
    <property type="molecule type" value="Genomic_DNA"/>
</dbReference>
<sequence length="316" mass="35070">MSTKKKVSSHHATESSTSKPSGKELNSQEAIEKIGDLLKKMKDCLKIIGHKGSTVTAEEVDGAIETLNKYKLIWLSAYKMSPLEDRMFALEEVVKKGFQQIACPAIETNGSFKPTTNTYASIVAPPATKAVVRIRVPGASEMQPSELLSITQQKIKGAYAIRQIRSNDTKVFIQSSTQSDAALKMAQPNKFRILQQDFHVEITGAPLYTKIIGGKNADNFAIIKSITDASKARIQDIKISRIKWLHDGKELAQAERNGRKRRSVIISLPSEDIQRKVVRNGIVLDSILYSTEIWAPKAQARQCFNCSQWGHTQAVC</sequence>
<dbReference type="OrthoDB" id="4509841at2759"/>
<reference evidence="2 3" key="1">
    <citation type="submission" date="2017-10" db="EMBL/GenBank/DDBJ databases">
        <title>Development of genomic resources for the powdery mildew, Erysiphe pulchra.</title>
        <authorList>
            <person name="Wadl P.A."/>
            <person name="Mack B.M."/>
            <person name="Moore G."/>
            <person name="Beltz S.B."/>
        </authorList>
    </citation>
    <scope>NUCLEOTIDE SEQUENCE [LARGE SCALE GENOMIC DNA]</scope>
    <source>
        <strain evidence="2">Cflorida</strain>
    </source>
</reference>
<feature type="region of interest" description="Disordered" evidence="1">
    <location>
        <begin position="1"/>
        <end position="26"/>
    </location>
</feature>
<feature type="compositionally biased region" description="Polar residues" evidence="1">
    <location>
        <begin position="14"/>
        <end position="26"/>
    </location>
</feature>
<protein>
    <recommendedName>
        <fullName evidence="4">CCHC-type domain-containing protein</fullName>
    </recommendedName>
</protein>
<dbReference type="AlphaFoldDB" id="A0A2S4PL62"/>
<proteinExistence type="predicted"/>
<keyword evidence="3" id="KW-1185">Reference proteome</keyword>
<gene>
    <name evidence="2" type="ORF">EPUL_005037</name>
</gene>
<organism evidence="2 3">
    <name type="scientific">Erysiphe pulchra</name>
    <dbReference type="NCBI Taxonomy" id="225359"/>
    <lineage>
        <taxon>Eukaryota</taxon>
        <taxon>Fungi</taxon>
        <taxon>Dikarya</taxon>
        <taxon>Ascomycota</taxon>
        <taxon>Pezizomycotina</taxon>
        <taxon>Leotiomycetes</taxon>
        <taxon>Erysiphales</taxon>
        <taxon>Erysiphaceae</taxon>
        <taxon>Erysiphe</taxon>
    </lineage>
</organism>
<dbReference type="Proteomes" id="UP000237438">
    <property type="component" value="Unassembled WGS sequence"/>
</dbReference>
<evidence type="ECO:0008006" key="4">
    <source>
        <dbReference type="Google" id="ProtNLM"/>
    </source>
</evidence>
<accession>A0A2S4PL62</accession>